<dbReference type="Proteomes" id="UP000256708">
    <property type="component" value="Unassembled WGS sequence"/>
</dbReference>
<dbReference type="NCBIfam" id="TIGR03557">
    <property type="entry name" value="F420_G6P_family"/>
    <property type="match status" value="1"/>
</dbReference>
<evidence type="ECO:0000259" key="2">
    <source>
        <dbReference type="Pfam" id="PF00296"/>
    </source>
</evidence>
<proteinExistence type="predicted"/>
<dbReference type="InterPro" id="IPR036661">
    <property type="entry name" value="Luciferase-like_sf"/>
</dbReference>
<organism evidence="3 4">
    <name type="scientific">Pontibacter diazotrophicus</name>
    <dbReference type="NCBI Taxonomy" id="1400979"/>
    <lineage>
        <taxon>Bacteria</taxon>
        <taxon>Pseudomonadati</taxon>
        <taxon>Bacteroidota</taxon>
        <taxon>Cytophagia</taxon>
        <taxon>Cytophagales</taxon>
        <taxon>Hymenobacteraceae</taxon>
        <taxon>Pontibacter</taxon>
    </lineage>
</organism>
<dbReference type="CDD" id="cd01097">
    <property type="entry name" value="Tetrahydromethanopterin_reductase"/>
    <property type="match status" value="1"/>
</dbReference>
<dbReference type="Gene3D" id="3.20.20.30">
    <property type="entry name" value="Luciferase-like domain"/>
    <property type="match status" value="1"/>
</dbReference>
<keyword evidence="4" id="KW-1185">Reference proteome</keyword>
<dbReference type="GO" id="GO:0016705">
    <property type="term" value="F:oxidoreductase activity, acting on paired donors, with incorporation or reduction of molecular oxygen"/>
    <property type="evidence" value="ECO:0007669"/>
    <property type="project" value="InterPro"/>
</dbReference>
<accession>A0A3D8L6I0</accession>
<dbReference type="InterPro" id="IPR050564">
    <property type="entry name" value="F420-G6PD/mer"/>
</dbReference>
<dbReference type="RefSeq" id="WP_115567878.1">
    <property type="nucleotide sequence ID" value="NZ_QRGR01000034.1"/>
</dbReference>
<evidence type="ECO:0000313" key="4">
    <source>
        <dbReference type="Proteomes" id="UP000256708"/>
    </source>
</evidence>
<dbReference type="Pfam" id="PF00296">
    <property type="entry name" value="Bac_luciferase"/>
    <property type="match status" value="1"/>
</dbReference>
<dbReference type="OrthoDB" id="180193at2"/>
<comment type="caution">
    <text evidence="3">The sequence shown here is derived from an EMBL/GenBank/DDBJ whole genome shotgun (WGS) entry which is preliminary data.</text>
</comment>
<evidence type="ECO:0000256" key="1">
    <source>
        <dbReference type="ARBA" id="ARBA00023002"/>
    </source>
</evidence>
<dbReference type="InterPro" id="IPR019945">
    <property type="entry name" value="F420_G6P_DH-rel"/>
</dbReference>
<dbReference type="InterPro" id="IPR023907">
    <property type="entry name" value="Non-F420_Flavin_OxRdtase"/>
</dbReference>
<dbReference type="PANTHER" id="PTHR43244">
    <property type="match status" value="1"/>
</dbReference>
<protein>
    <submittedName>
        <fullName evidence="3">LLM class flavin-dependent oxidoreductase</fullName>
    </submittedName>
</protein>
<dbReference type="SUPFAM" id="SSF51679">
    <property type="entry name" value="Bacterial luciferase-like"/>
    <property type="match status" value="1"/>
</dbReference>
<name>A0A3D8L6I0_9BACT</name>
<dbReference type="NCBIfam" id="TIGR03885">
    <property type="entry name" value="flavin_revert"/>
    <property type="match status" value="1"/>
</dbReference>
<dbReference type="AlphaFoldDB" id="A0A3D8L6I0"/>
<gene>
    <name evidence="3" type="ORF">DXT99_22675</name>
</gene>
<dbReference type="EMBL" id="QRGR01000034">
    <property type="protein sequence ID" value="RDV12572.1"/>
    <property type="molecule type" value="Genomic_DNA"/>
</dbReference>
<sequence length="320" mass="35684">MIKIGYQASHEQFKPSALLKYAQRAEQAGFQSCNSSDHFHPWSHEQGESGFAWSWLGAALQATNLTFSVVNAPGQRYHPAIIAQAAATLAEMFPNRFDIALGTGQNLNEHITGTVWPVKQDRNTRLRECVDIIRALWAGETVTHHGLVTVEDATLFTRPATPPSILGAAITPETAEWVGGWADALLTTARPPEELKKMVDAFHRGGGEGKPMNLKVEVSFADSEEEAVQGAYEQWRSNIFTSSVLTELRTAKQLQEAAQVVKKDIMKEHVLISTEPGQYQEWLQQYIDLGFTQLILHNVNLQQEHFIDLFGEKVLPQLAR</sequence>
<feature type="domain" description="Luciferase-like" evidence="2">
    <location>
        <begin position="7"/>
        <end position="293"/>
    </location>
</feature>
<reference evidence="4" key="1">
    <citation type="submission" date="2018-08" db="EMBL/GenBank/DDBJ databases">
        <authorList>
            <person name="Liu Z.-W."/>
            <person name="Du Z.-J."/>
        </authorList>
    </citation>
    <scope>NUCLEOTIDE SEQUENCE [LARGE SCALE GENOMIC DNA]</scope>
    <source>
        <strain evidence="4">H4X</strain>
    </source>
</reference>
<dbReference type="InterPro" id="IPR011251">
    <property type="entry name" value="Luciferase-like_dom"/>
</dbReference>
<dbReference type="PANTHER" id="PTHR43244:SF1">
    <property type="entry name" value="5,10-METHYLENETETRAHYDROMETHANOPTERIN REDUCTASE"/>
    <property type="match status" value="1"/>
</dbReference>
<evidence type="ECO:0000313" key="3">
    <source>
        <dbReference type="EMBL" id="RDV12572.1"/>
    </source>
</evidence>
<keyword evidence="1" id="KW-0560">Oxidoreductase</keyword>